<gene>
    <name evidence="1" type="ORF">KC01_LOCUS26382</name>
</gene>
<evidence type="ECO:0000313" key="2">
    <source>
        <dbReference type="Proteomes" id="UP001497482"/>
    </source>
</evidence>
<accession>A0AAV2L9Z7</accession>
<reference evidence="1 2" key="1">
    <citation type="submission" date="2024-04" db="EMBL/GenBank/DDBJ databases">
        <authorList>
            <person name="Waldvogel A.-M."/>
            <person name="Schoenle A."/>
        </authorList>
    </citation>
    <scope>NUCLEOTIDE SEQUENCE [LARGE SCALE GENOMIC DNA]</scope>
</reference>
<keyword evidence="2" id="KW-1185">Reference proteome</keyword>
<name>A0AAV2L9Z7_KNICA</name>
<sequence length="73" mass="7979">MGYGLMAEAVNETPLPDLLHLHSSPSIVLILSANIKYSHVLKPWHDSPFIHSTSTAPRSHLARGVTWGARHAS</sequence>
<proteinExistence type="predicted"/>
<dbReference type="AlphaFoldDB" id="A0AAV2L9Z7"/>
<dbReference type="EMBL" id="OZ035844">
    <property type="protein sequence ID" value="CAL1597908.1"/>
    <property type="molecule type" value="Genomic_DNA"/>
</dbReference>
<organism evidence="1 2">
    <name type="scientific">Knipowitschia caucasica</name>
    <name type="common">Caucasian dwarf goby</name>
    <name type="synonym">Pomatoschistus caucasicus</name>
    <dbReference type="NCBI Taxonomy" id="637954"/>
    <lineage>
        <taxon>Eukaryota</taxon>
        <taxon>Metazoa</taxon>
        <taxon>Chordata</taxon>
        <taxon>Craniata</taxon>
        <taxon>Vertebrata</taxon>
        <taxon>Euteleostomi</taxon>
        <taxon>Actinopterygii</taxon>
        <taxon>Neopterygii</taxon>
        <taxon>Teleostei</taxon>
        <taxon>Neoteleostei</taxon>
        <taxon>Acanthomorphata</taxon>
        <taxon>Gobiaria</taxon>
        <taxon>Gobiiformes</taxon>
        <taxon>Gobioidei</taxon>
        <taxon>Gobiidae</taxon>
        <taxon>Gobiinae</taxon>
        <taxon>Knipowitschia</taxon>
    </lineage>
</organism>
<evidence type="ECO:0000313" key="1">
    <source>
        <dbReference type="EMBL" id="CAL1597908.1"/>
    </source>
</evidence>
<dbReference type="Proteomes" id="UP001497482">
    <property type="component" value="Chromosome 22"/>
</dbReference>
<protein>
    <submittedName>
        <fullName evidence="1">Uncharacterized protein</fullName>
    </submittedName>
</protein>